<organism evidence="2">
    <name type="scientific">Solanum chacoense</name>
    <name type="common">Chaco potato</name>
    <dbReference type="NCBI Taxonomy" id="4108"/>
    <lineage>
        <taxon>Eukaryota</taxon>
        <taxon>Viridiplantae</taxon>
        <taxon>Streptophyta</taxon>
        <taxon>Embryophyta</taxon>
        <taxon>Tracheophyta</taxon>
        <taxon>Spermatophyta</taxon>
        <taxon>Magnoliopsida</taxon>
        <taxon>eudicotyledons</taxon>
        <taxon>Gunneridae</taxon>
        <taxon>Pentapetalae</taxon>
        <taxon>asterids</taxon>
        <taxon>lamiids</taxon>
        <taxon>Solanales</taxon>
        <taxon>Solanaceae</taxon>
        <taxon>Solanoideae</taxon>
        <taxon>Solaneae</taxon>
        <taxon>Solanum</taxon>
    </lineage>
</organism>
<dbReference type="EMBL" id="GEDG01008152">
    <property type="protein sequence ID" value="JAP30354.1"/>
    <property type="molecule type" value="Transcribed_RNA"/>
</dbReference>
<reference evidence="2" key="1">
    <citation type="submission" date="2015-12" db="EMBL/GenBank/DDBJ databases">
        <title>Gene expression during late stages of embryo sac development: a critical building block for successful pollen-pistil interactions.</title>
        <authorList>
            <person name="Liu Y."/>
            <person name="Joly V."/>
            <person name="Sabar M."/>
            <person name="Matton D.P."/>
        </authorList>
    </citation>
    <scope>NUCLEOTIDE SEQUENCE</scope>
</reference>
<dbReference type="PANTHER" id="PTHR38530">
    <property type="entry name" value="OS06G0468300 PROTEIN"/>
    <property type="match status" value="1"/>
</dbReference>
<feature type="region of interest" description="Disordered" evidence="1">
    <location>
        <begin position="287"/>
        <end position="308"/>
    </location>
</feature>
<feature type="compositionally biased region" description="Low complexity" evidence="1">
    <location>
        <begin position="51"/>
        <end position="60"/>
    </location>
</feature>
<feature type="region of interest" description="Disordered" evidence="1">
    <location>
        <begin position="463"/>
        <end position="486"/>
    </location>
</feature>
<proteinExistence type="predicted"/>
<protein>
    <submittedName>
        <fullName evidence="2">Putative ovule protein</fullName>
    </submittedName>
</protein>
<evidence type="ECO:0000256" key="1">
    <source>
        <dbReference type="SAM" id="MobiDB-lite"/>
    </source>
</evidence>
<name>A0A0V0ICF5_SOLCH</name>
<accession>A0A0V0ICF5</accession>
<feature type="compositionally biased region" description="Polar residues" evidence="1">
    <location>
        <begin position="287"/>
        <end position="301"/>
    </location>
</feature>
<evidence type="ECO:0000313" key="2">
    <source>
        <dbReference type="EMBL" id="JAP30354.1"/>
    </source>
</evidence>
<dbReference type="AlphaFoldDB" id="A0A0V0ICF5"/>
<sequence length="492" mass="54905">MAQNPKHLLKNMTLPLFQENRQSFRHPPPRPPPPATAIPSKTPKNCVPIQSTNSTSSSSSAFDQFSKRVTRDLPNLSDCHGCRVHINHTDPDDRLQTLDSFWRIVLLCKKCIRCVNSGQTCAYCFKNTDDSDCSKCRSCKRHVHKDCVSRYGNSAPWSFSSSEEGVNSSLFVCIDCWVPNFFKKSIGDCRKIQKNVLKIQICSSDLISSEKIAKHANLEGKRKEVVVGLKAKDSTLRKAVVAKNAMGLAKSALESVAKKGKNKGKVVSKDVNDAEFAFQLHRSMNSSPRISKTLGPKNSSYAGGPEIQILPNSTGDRLKVYSRTKYRGKVGPTSSETPPSVMVYSRTRLKEKVGQTSSETLPRVTVYSRRRLKEEVVGKASSDASPCLLVYSRTRFKEKVCQTDSEAPPCVTTNERGSCVDSACSKAELLTYKRNRLKRKICEEKVGFTEDRYLLKYSRRKRCSEPGSDVHGDTFPQPTPDRSMPTNCCHSI</sequence>
<feature type="region of interest" description="Disordered" evidence="1">
    <location>
        <begin position="17"/>
        <end position="61"/>
    </location>
</feature>